<keyword evidence="6 17" id="KW-0489">Methyltransferase</keyword>
<dbReference type="EC" id="2.1.1.317" evidence="14"/>
<keyword evidence="13 16" id="KW-0472">Membrane</keyword>
<dbReference type="RefSeq" id="XP_064662304.1">
    <property type="nucleotide sequence ID" value="XM_064799549.1"/>
</dbReference>
<keyword evidence="10" id="KW-0746">Sphingolipid metabolism</keyword>
<protein>
    <recommendedName>
        <fullName evidence="14">sphingolipid C(9)-methyltransferase</fullName>
        <ecNumber evidence="14">2.1.1.317</ecNumber>
    </recommendedName>
</protein>
<dbReference type="PANTHER" id="PTHR45197:SF1">
    <property type="entry name" value="SPHINGOLIPID C9-METHYLTRANSFERASE A-RELATED"/>
    <property type="match status" value="1"/>
</dbReference>
<proteinExistence type="inferred from homology"/>
<dbReference type="SUPFAM" id="SSF53335">
    <property type="entry name" value="S-adenosyl-L-methionine-dependent methyltransferases"/>
    <property type="match status" value="1"/>
</dbReference>
<feature type="transmembrane region" description="Helical" evidence="16">
    <location>
        <begin position="80"/>
        <end position="102"/>
    </location>
</feature>
<feature type="transmembrane region" description="Helical" evidence="16">
    <location>
        <begin position="56"/>
        <end position="74"/>
    </location>
</feature>
<evidence type="ECO:0000256" key="2">
    <source>
        <dbReference type="ARBA" id="ARBA00004760"/>
    </source>
</evidence>
<dbReference type="Pfam" id="PF02353">
    <property type="entry name" value="CMAS"/>
    <property type="match status" value="1"/>
</dbReference>
<evidence type="ECO:0000256" key="1">
    <source>
        <dbReference type="ARBA" id="ARBA00004141"/>
    </source>
</evidence>
<dbReference type="GO" id="GO:0016020">
    <property type="term" value="C:membrane"/>
    <property type="evidence" value="ECO:0007669"/>
    <property type="project" value="UniProtKB-SubCell"/>
</dbReference>
<evidence type="ECO:0000256" key="15">
    <source>
        <dbReference type="SAM" id="MobiDB-lite"/>
    </source>
</evidence>
<feature type="region of interest" description="Disordered" evidence="15">
    <location>
        <begin position="1"/>
        <end position="32"/>
    </location>
</feature>
<evidence type="ECO:0000313" key="18">
    <source>
        <dbReference type="Proteomes" id="UP001337655"/>
    </source>
</evidence>
<reference evidence="17 18" key="1">
    <citation type="submission" date="2023-08" db="EMBL/GenBank/DDBJ databases">
        <title>Black Yeasts Isolated from many extreme environments.</title>
        <authorList>
            <person name="Coleine C."/>
            <person name="Stajich J.E."/>
            <person name="Selbmann L."/>
        </authorList>
    </citation>
    <scope>NUCLEOTIDE SEQUENCE [LARGE SCALE GENOMIC DNA]</scope>
    <source>
        <strain evidence="17 18">CCFEE 5935</strain>
    </source>
</reference>
<evidence type="ECO:0000256" key="14">
    <source>
        <dbReference type="ARBA" id="ARBA00039020"/>
    </source>
</evidence>
<evidence type="ECO:0000313" key="17">
    <source>
        <dbReference type="EMBL" id="KAK5173609.1"/>
    </source>
</evidence>
<evidence type="ECO:0000256" key="12">
    <source>
        <dbReference type="ARBA" id="ARBA00023098"/>
    </source>
</evidence>
<comment type="caution">
    <text evidence="17">The sequence shown here is derived from an EMBL/GenBank/DDBJ whole genome shotgun (WGS) entry which is preliminary data.</text>
</comment>
<comment type="subcellular location">
    <subcellularLocation>
        <location evidence="1">Membrane</location>
        <topology evidence="1">Multi-pass membrane protein</topology>
    </subcellularLocation>
</comment>
<comment type="pathway">
    <text evidence="2">Lipid metabolism; sphingolipid metabolism.</text>
</comment>
<evidence type="ECO:0000256" key="6">
    <source>
        <dbReference type="ARBA" id="ARBA00022603"/>
    </source>
</evidence>
<keyword evidence="11 16" id="KW-1133">Transmembrane helix</keyword>
<dbReference type="AlphaFoldDB" id="A0AAV9PI68"/>
<dbReference type="GeneID" id="89923637"/>
<evidence type="ECO:0000256" key="4">
    <source>
        <dbReference type="ARBA" id="ARBA00010815"/>
    </source>
</evidence>
<keyword evidence="12" id="KW-0443">Lipid metabolism</keyword>
<comment type="similarity">
    <text evidence="4">Belongs to the CFA/CMAS family.</text>
</comment>
<dbReference type="Proteomes" id="UP001337655">
    <property type="component" value="Unassembled WGS sequence"/>
</dbReference>
<keyword evidence="5" id="KW-0444">Lipid biosynthesis</keyword>
<dbReference type="GO" id="GO:0006665">
    <property type="term" value="P:sphingolipid metabolic process"/>
    <property type="evidence" value="ECO:0007669"/>
    <property type="project" value="UniProtKB-KW"/>
</dbReference>
<evidence type="ECO:0000256" key="13">
    <source>
        <dbReference type="ARBA" id="ARBA00023136"/>
    </source>
</evidence>
<dbReference type="InterPro" id="IPR052290">
    <property type="entry name" value="Sphingo_C9-MT"/>
</dbReference>
<evidence type="ECO:0000256" key="10">
    <source>
        <dbReference type="ARBA" id="ARBA00022919"/>
    </source>
</evidence>
<evidence type="ECO:0000256" key="8">
    <source>
        <dbReference type="ARBA" id="ARBA00022691"/>
    </source>
</evidence>
<comment type="pathway">
    <text evidence="3">Sphingolipid metabolism.</text>
</comment>
<dbReference type="GO" id="GO:0032259">
    <property type="term" value="P:methylation"/>
    <property type="evidence" value="ECO:0007669"/>
    <property type="project" value="UniProtKB-KW"/>
</dbReference>
<keyword evidence="18" id="KW-1185">Reference proteome</keyword>
<sequence length="513" mass="57964">MSSDGKAVSEDSFEFVETPAAPSPAPEKNDYGVRTTSYPAIKNAPLPADGPGSDTFNNFLLFTLLTIIPGYLTWTVRGGFYTFVPLAILTAIPILMAFWTIASSMSPRKTEKARYAGAPIEHYLTFKSEADKRKYRGKNRIPMETFHEKYFAGEVDFNGDALEALEYRHDWANFRFTLSLFWFFLTGMMPEVIMHTRSQDEEQVRDHYDRGDDFYGWFLGPRMIYTSGIISDIQKEETLEQLQDNKLGIVCEKIGLKAGERLLDIGCGWGTLAKFASVNYGAQATGVTLGRNQTAWGNSGLRKAGIGEEQSRILCMDYRDIPTPEGGWNKITCLEMAEHVGVRYFGTFLSQVYEMLDDDGVFFLQIAGLRKCWQYEDLIWGLFMNKYIFPGADASTPLGFFVDKLEGAGFEVKAIDTIGVHYSATLWRWYRNWMANKDKIVAKYGNKWFRIWEFFLAYSTIISRQGSATCYQITLVKNINSTHRVEGIGSQFQLKGALEASKAAGKDAFPGTK</sequence>
<keyword evidence="9 16" id="KW-0812">Transmembrane</keyword>
<dbReference type="PANTHER" id="PTHR45197">
    <property type="entry name" value="SYNTHASE, PUTATIVE (AFU_ORTHOLOGUE AFUA_7G04190)-RELATED"/>
    <property type="match status" value="1"/>
</dbReference>
<accession>A0AAV9PI68</accession>
<keyword evidence="7 17" id="KW-0808">Transferase</keyword>
<evidence type="ECO:0000256" key="3">
    <source>
        <dbReference type="ARBA" id="ARBA00004991"/>
    </source>
</evidence>
<organism evidence="17 18">
    <name type="scientific">Saxophila tyrrhenica</name>
    <dbReference type="NCBI Taxonomy" id="1690608"/>
    <lineage>
        <taxon>Eukaryota</taxon>
        <taxon>Fungi</taxon>
        <taxon>Dikarya</taxon>
        <taxon>Ascomycota</taxon>
        <taxon>Pezizomycotina</taxon>
        <taxon>Dothideomycetes</taxon>
        <taxon>Dothideomycetidae</taxon>
        <taxon>Mycosphaerellales</taxon>
        <taxon>Extremaceae</taxon>
        <taxon>Saxophila</taxon>
    </lineage>
</organism>
<gene>
    <name evidence="17" type="primary">MT2</name>
    <name evidence="17" type="ORF">LTR77_002290</name>
</gene>
<evidence type="ECO:0000256" key="5">
    <source>
        <dbReference type="ARBA" id="ARBA00022516"/>
    </source>
</evidence>
<evidence type="ECO:0000256" key="7">
    <source>
        <dbReference type="ARBA" id="ARBA00022679"/>
    </source>
</evidence>
<evidence type="ECO:0000256" key="11">
    <source>
        <dbReference type="ARBA" id="ARBA00022989"/>
    </source>
</evidence>
<dbReference type="CDD" id="cd02440">
    <property type="entry name" value="AdoMet_MTases"/>
    <property type="match status" value="1"/>
</dbReference>
<dbReference type="GO" id="GO:0008168">
    <property type="term" value="F:methyltransferase activity"/>
    <property type="evidence" value="ECO:0007669"/>
    <property type="project" value="UniProtKB-KW"/>
</dbReference>
<dbReference type="Gene3D" id="3.40.50.150">
    <property type="entry name" value="Vaccinia Virus protein VP39"/>
    <property type="match status" value="1"/>
</dbReference>
<evidence type="ECO:0000256" key="9">
    <source>
        <dbReference type="ARBA" id="ARBA00022692"/>
    </source>
</evidence>
<keyword evidence="8" id="KW-0949">S-adenosyl-L-methionine</keyword>
<evidence type="ECO:0000256" key="16">
    <source>
        <dbReference type="SAM" id="Phobius"/>
    </source>
</evidence>
<dbReference type="InterPro" id="IPR029063">
    <property type="entry name" value="SAM-dependent_MTases_sf"/>
</dbReference>
<name>A0AAV9PI68_9PEZI</name>
<dbReference type="EMBL" id="JAVRRT010000003">
    <property type="protein sequence ID" value="KAK5173609.1"/>
    <property type="molecule type" value="Genomic_DNA"/>
</dbReference>